<evidence type="ECO:0000256" key="1">
    <source>
        <dbReference type="SAM" id="MobiDB-lite"/>
    </source>
</evidence>
<reference evidence="3 4" key="1">
    <citation type="submission" date="2018-10" db="EMBL/GenBank/DDBJ databases">
        <title>New species genome.</title>
        <authorList>
            <person name="Li Y."/>
        </authorList>
    </citation>
    <scope>NUCLEOTIDE SEQUENCE [LARGE SCALE GENOMIC DNA]</scope>
    <source>
        <strain evidence="3 4">L6_4B</strain>
    </source>
</reference>
<comment type="caution">
    <text evidence="3">The sequence shown here is derived from an EMBL/GenBank/DDBJ whole genome shotgun (WGS) entry which is preliminary data.</text>
</comment>
<evidence type="ECO:0000259" key="2">
    <source>
        <dbReference type="Pfam" id="PF12835"/>
    </source>
</evidence>
<name>A0A3N0UWT9_9GAMM</name>
<dbReference type="InterPro" id="IPR024456">
    <property type="entry name" value="Integrase_catalytic_putative"/>
</dbReference>
<protein>
    <recommendedName>
        <fullName evidence="2">Integrase catalytic domain-containing protein</fullName>
    </recommendedName>
</protein>
<evidence type="ECO:0000313" key="4">
    <source>
        <dbReference type="Proteomes" id="UP000274511"/>
    </source>
</evidence>
<sequence>MQARGWKPRPAWFALPSRPAALTKRRCLLERRSCRRSSCKRWPNRVEPSQDNTQLGVPERRYVTNISKAQELGTGLERVTDAHVRMSLQLQAAFGLRRKEPLLFQPDYADRGDHIVLKGSLTKGGRERTVPITTTKGLPDNNTSSRMNDWKSV</sequence>
<organism evidence="3 4">
    <name type="scientific">Lonsdalea populi</name>
    <dbReference type="NCBI Taxonomy" id="1172565"/>
    <lineage>
        <taxon>Bacteria</taxon>
        <taxon>Pseudomonadati</taxon>
        <taxon>Pseudomonadota</taxon>
        <taxon>Gammaproteobacteria</taxon>
        <taxon>Enterobacterales</taxon>
        <taxon>Pectobacteriaceae</taxon>
        <taxon>Lonsdalea</taxon>
    </lineage>
</organism>
<dbReference type="EMBL" id="RJUJ01000001">
    <property type="protein sequence ID" value="ROH84913.1"/>
    <property type="molecule type" value="Genomic_DNA"/>
</dbReference>
<proteinExistence type="predicted"/>
<dbReference type="AlphaFoldDB" id="A0A3N0UWT9"/>
<evidence type="ECO:0000313" key="3">
    <source>
        <dbReference type="EMBL" id="ROH84913.1"/>
    </source>
</evidence>
<feature type="region of interest" description="Disordered" evidence="1">
    <location>
        <begin position="130"/>
        <end position="153"/>
    </location>
</feature>
<dbReference type="Pfam" id="PF12835">
    <property type="entry name" value="Integrase_1"/>
    <property type="match status" value="1"/>
</dbReference>
<feature type="domain" description="Integrase catalytic" evidence="2">
    <location>
        <begin position="61"/>
        <end position="138"/>
    </location>
</feature>
<feature type="compositionally biased region" description="Polar residues" evidence="1">
    <location>
        <begin position="131"/>
        <end position="147"/>
    </location>
</feature>
<dbReference type="OrthoDB" id="5394387at2"/>
<accession>A0A3N0UWT9</accession>
<dbReference type="Proteomes" id="UP000274511">
    <property type="component" value="Unassembled WGS sequence"/>
</dbReference>
<gene>
    <name evidence="3" type="ORF">EC392_01255</name>
</gene>